<evidence type="ECO:0000313" key="2">
    <source>
        <dbReference type="EMBL" id="OMJ73102.1"/>
    </source>
</evidence>
<reference evidence="2 3" key="1">
    <citation type="submission" date="2016-11" db="EMBL/GenBank/DDBJ databases">
        <title>The macronuclear genome of Stentor coeruleus: a giant cell with tiny introns.</title>
        <authorList>
            <person name="Slabodnick M."/>
            <person name="Ruby J.G."/>
            <person name="Reiff S.B."/>
            <person name="Swart E.C."/>
            <person name="Gosai S."/>
            <person name="Prabakaran S."/>
            <person name="Witkowska E."/>
            <person name="Larue G.E."/>
            <person name="Fisher S."/>
            <person name="Freeman R.M."/>
            <person name="Gunawardena J."/>
            <person name="Chu W."/>
            <person name="Stover N.A."/>
            <person name="Gregory B.D."/>
            <person name="Nowacki M."/>
            <person name="Derisi J."/>
            <person name="Roy S.W."/>
            <person name="Marshall W.F."/>
            <person name="Sood P."/>
        </authorList>
    </citation>
    <scope>NUCLEOTIDE SEQUENCE [LARGE SCALE GENOMIC DNA]</scope>
    <source>
        <strain evidence="2">WM001</strain>
    </source>
</reference>
<gene>
    <name evidence="2" type="ORF">SteCoe_28305</name>
</gene>
<organism evidence="2 3">
    <name type="scientific">Stentor coeruleus</name>
    <dbReference type="NCBI Taxonomy" id="5963"/>
    <lineage>
        <taxon>Eukaryota</taxon>
        <taxon>Sar</taxon>
        <taxon>Alveolata</taxon>
        <taxon>Ciliophora</taxon>
        <taxon>Postciliodesmatophora</taxon>
        <taxon>Heterotrichea</taxon>
        <taxon>Heterotrichida</taxon>
        <taxon>Stentoridae</taxon>
        <taxon>Stentor</taxon>
    </lineage>
</organism>
<name>A0A1R2B8I9_9CILI</name>
<accession>A0A1R2B8I9</accession>
<comment type="caution">
    <text evidence="2">The sequence shown here is derived from an EMBL/GenBank/DDBJ whole genome shotgun (WGS) entry which is preliminary data.</text>
</comment>
<dbReference type="EMBL" id="MPUH01000847">
    <property type="protein sequence ID" value="OMJ73102.1"/>
    <property type="molecule type" value="Genomic_DNA"/>
</dbReference>
<protein>
    <submittedName>
        <fullName evidence="2">Uncharacterized protein</fullName>
    </submittedName>
</protein>
<sequence>MEEQGWTVEEMKQNLALLRKAVRTERAYREQQQNDYKKIAEAVHQAEQDLKNKIIEMERLSLVNQDLEHQMRKMNLLGNLSESMPQESIQNDSRSFYILEQTNQKLSEDLELLIIENDNLSESVKELKLDIEDKSKHLTTSDESIKQEIQSLRTQITDLHLYISQCKKDKHEFQLETKLIHERRNNLDSILQDLSSTISELSEKHSSSKKQVESVREYEKEMVDKLAMHIQIENDMASELLKYRSTVAEARSSYQKFSIKRIWMVMTTNVVLILQKGSDGKHVLQITDGKKVTVYSIADVDAVFMHPTKSNRFFLKVNEEVQEYESEMAAKIMQLIRELIFSDFNGRD</sequence>
<evidence type="ECO:0000313" key="3">
    <source>
        <dbReference type="Proteomes" id="UP000187209"/>
    </source>
</evidence>
<keyword evidence="1" id="KW-0175">Coiled coil</keyword>
<dbReference type="AlphaFoldDB" id="A0A1R2B8I9"/>
<keyword evidence="3" id="KW-1185">Reference proteome</keyword>
<feature type="coiled-coil region" evidence="1">
    <location>
        <begin position="103"/>
        <end position="137"/>
    </location>
</feature>
<feature type="coiled-coil region" evidence="1">
    <location>
        <begin position="184"/>
        <end position="211"/>
    </location>
</feature>
<evidence type="ECO:0000256" key="1">
    <source>
        <dbReference type="SAM" id="Coils"/>
    </source>
</evidence>
<feature type="coiled-coil region" evidence="1">
    <location>
        <begin position="29"/>
        <end position="77"/>
    </location>
</feature>
<dbReference type="Proteomes" id="UP000187209">
    <property type="component" value="Unassembled WGS sequence"/>
</dbReference>
<proteinExistence type="predicted"/>
<dbReference type="OrthoDB" id="325094at2759"/>